<dbReference type="PANTHER" id="PTHR43852:SF3">
    <property type="entry name" value="NUCLEOTIDYLTRANSFERASE"/>
    <property type="match status" value="1"/>
</dbReference>
<evidence type="ECO:0000313" key="5">
    <source>
        <dbReference type="Proteomes" id="UP000594632"/>
    </source>
</evidence>
<proteinExistence type="predicted"/>
<dbReference type="InterPro" id="IPR041633">
    <property type="entry name" value="Polbeta"/>
</dbReference>
<accession>A0A157T569</accession>
<dbReference type="Pfam" id="PF18765">
    <property type="entry name" value="Polbeta"/>
    <property type="match status" value="1"/>
</dbReference>
<dbReference type="Gene3D" id="3.30.460.10">
    <property type="entry name" value="Beta Polymerase, domain 2"/>
    <property type="match status" value="1"/>
</dbReference>
<dbReference type="GO" id="GO:0016740">
    <property type="term" value="F:transferase activity"/>
    <property type="evidence" value="ECO:0007669"/>
    <property type="project" value="UniProtKB-KW"/>
</dbReference>
<dbReference type="EMBL" id="CP050869">
    <property type="protein sequence ID" value="QPG50105.1"/>
    <property type="molecule type" value="Genomic_DNA"/>
</dbReference>
<evidence type="ECO:0000259" key="1">
    <source>
        <dbReference type="Pfam" id="PF18765"/>
    </source>
</evidence>
<dbReference type="PATRIC" id="fig|2287.9.peg.3202"/>
<dbReference type="SUPFAM" id="SSF81301">
    <property type="entry name" value="Nucleotidyltransferase"/>
    <property type="match status" value="1"/>
</dbReference>
<evidence type="ECO:0000313" key="4">
    <source>
        <dbReference type="Proteomes" id="UP000076770"/>
    </source>
</evidence>
<dbReference type="GeneID" id="27429215"/>
<reference evidence="4" key="2">
    <citation type="submission" date="2016-04" db="EMBL/GenBank/DDBJ databases">
        <authorList>
            <person name="Shah S.A."/>
            <person name="Garrett R.A."/>
        </authorList>
    </citation>
    <scope>NUCLEOTIDE SEQUENCE [LARGE SCALE GENOMIC DNA]</scope>
    <source>
        <strain evidence="4">ATCC 35091 / DSM 1616 / JCM 8930 / NBRC 15331 / P1</strain>
    </source>
</reference>
<dbReference type="SMR" id="A0A157T569"/>
<reference evidence="3" key="1">
    <citation type="submission" date="2016-04" db="EMBL/GenBank/DDBJ databases">
        <authorList>
            <person name="Evans L.H."/>
            <person name="Alamgir A."/>
            <person name="Owens N."/>
            <person name="Weber N.D."/>
            <person name="Virtaneva K."/>
            <person name="Barbian K."/>
            <person name="Babar A."/>
            <person name="Rosenke K."/>
        </authorList>
    </citation>
    <scope>NUCLEOTIDE SEQUENCE</scope>
    <source>
        <strain evidence="3">P1</strain>
    </source>
</reference>
<feature type="domain" description="Polymerase beta nucleotidyltransferase" evidence="1">
    <location>
        <begin position="18"/>
        <end position="94"/>
    </location>
</feature>
<dbReference type="Proteomes" id="UP000076770">
    <property type="component" value="Chromosome i"/>
</dbReference>
<name>A0A157T569_SACSO</name>
<evidence type="ECO:0000313" key="2">
    <source>
        <dbReference type="EMBL" id="QPG50105.1"/>
    </source>
</evidence>
<dbReference type="OrthoDB" id="23640at2157"/>
<organism evidence="3 4">
    <name type="scientific">Saccharolobus solfataricus</name>
    <name type="common">Sulfolobus solfataricus</name>
    <dbReference type="NCBI Taxonomy" id="2287"/>
    <lineage>
        <taxon>Archaea</taxon>
        <taxon>Thermoproteota</taxon>
        <taxon>Thermoprotei</taxon>
        <taxon>Sulfolobales</taxon>
        <taxon>Sulfolobaceae</taxon>
        <taxon>Saccharolobus</taxon>
    </lineage>
</organism>
<reference evidence="2 5" key="3">
    <citation type="journal article" date="2020" name="Nat. Commun.">
        <title>The structures of two archaeal type IV pili illuminate evolutionary relationships.</title>
        <authorList>
            <person name="Wang F."/>
            <person name="Baquero D.P."/>
            <person name="Su Z."/>
            <person name="Beltran L.C."/>
            <person name="Prangishvili D."/>
            <person name="Krupovic M."/>
            <person name="Egelman E.H."/>
        </authorList>
    </citation>
    <scope>NUCLEOTIDE SEQUENCE [LARGE SCALE GENOMIC DNA]</scope>
    <source>
        <strain evidence="2 5">POZ149</strain>
    </source>
</reference>
<sequence length="134" mass="15871">MLKLSDYYEKLRKFNWASYDVYYAILFGSLAKKGEGNDLDIAVEFKRKSLEAYSKLYSDLVDYLGIEEVDLAIITDETDCFFIHEVFNNSLILHLEDYIRMHRRVIICEDFLIDVKKLNTIENSARALLRKWNL</sequence>
<dbReference type="EMBL" id="LT549890">
    <property type="protein sequence ID" value="SAI86603.1"/>
    <property type="molecule type" value="Genomic_DNA"/>
</dbReference>
<protein>
    <submittedName>
        <fullName evidence="2">Nucleotidyltransferase domain-containing protein</fullName>
    </submittedName>
</protein>
<dbReference type="AlphaFoldDB" id="A0A157T569"/>
<dbReference type="GeneID" id="1452973"/>
<dbReference type="InterPro" id="IPR043519">
    <property type="entry name" value="NT_sf"/>
</dbReference>
<gene>
    <name evidence="2" type="ORF">HFC64_10020</name>
    <name evidence="3" type="ORF">SSOP1_3049</name>
</gene>
<keyword evidence="2" id="KW-0808">Transferase</keyword>
<evidence type="ECO:0000313" key="3">
    <source>
        <dbReference type="EMBL" id="SAI86603.1"/>
    </source>
</evidence>
<dbReference type="CDD" id="cd05403">
    <property type="entry name" value="NT_KNTase_like"/>
    <property type="match status" value="1"/>
</dbReference>
<dbReference type="PANTHER" id="PTHR43852">
    <property type="entry name" value="NUCLEOTIDYLTRANSFERASE"/>
    <property type="match status" value="1"/>
</dbReference>
<dbReference type="RefSeq" id="WP_010924051.1">
    <property type="nucleotide sequence ID" value="NZ_LT549890.1"/>
</dbReference>
<dbReference type="Proteomes" id="UP000594632">
    <property type="component" value="Chromosome"/>
</dbReference>
<dbReference type="InterPro" id="IPR052930">
    <property type="entry name" value="TA_antitoxin_MntA"/>
</dbReference>